<dbReference type="GO" id="GO:0005524">
    <property type="term" value="F:ATP binding"/>
    <property type="evidence" value="ECO:0007669"/>
    <property type="project" value="UniProtKB-UniRule"/>
</dbReference>
<feature type="region of interest" description="Disordered" evidence="5">
    <location>
        <begin position="482"/>
        <end position="510"/>
    </location>
</feature>
<dbReference type="PANTHER" id="PTHR44329:SF297">
    <property type="entry name" value="RECEPTOR-INTERACTING SERINE_THREONINE-PROTEIN KINASE 3"/>
    <property type="match status" value="1"/>
</dbReference>
<organism evidence="7 8">
    <name type="scientific">Anabas testudineus</name>
    <name type="common">Climbing perch</name>
    <name type="synonym">Anthias testudineus</name>
    <dbReference type="NCBI Taxonomy" id="64144"/>
    <lineage>
        <taxon>Eukaryota</taxon>
        <taxon>Metazoa</taxon>
        <taxon>Chordata</taxon>
        <taxon>Craniata</taxon>
        <taxon>Vertebrata</taxon>
        <taxon>Euteleostomi</taxon>
        <taxon>Actinopterygii</taxon>
        <taxon>Neopterygii</taxon>
        <taxon>Teleostei</taxon>
        <taxon>Neoteleostei</taxon>
        <taxon>Acanthomorphata</taxon>
        <taxon>Anabantaria</taxon>
        <taxon>Anabantiformes</taxon>
        <taxon>Anabantoidei</taxon>
        <taxon>Anabantidae</taxon>
        <taxon>Anabas</taxon>
    </lineage>
</organism>
<evidence type="ECO:0000256" key="4">
    <source>
        <dbReference type="PROSITE-ProRule" id="PRU10141"/>
    </source>
</evidence>
<dbReference type="Proteomes" id="UP000265040">
    <property type="component" value="Chromosome 18"/>
</dbReference>
<evidence type="ECO:0000256" key="5">
    <source>
        <dbReference type="SAM" id="MobiDB-lite"/>
    </source>
</evidence>
<reference evidence="7" key="3">
    <citation type="submission" date="2025-09" db="UniProtKB">
        <authorList>
            <consortium name="Ensembl"/>
        </authorList>
    </citation>
    <scope>IDENTIFICATION</scope>
</reference>
<evidence type="ECO:0000313" key="7">
    <source>
        <dbReference type="Ensembl" id="ENSATEP00000018309.1"/>
    </source>
</evidence>
<dbReference type="OMA" id="CTTVMEE"/>
<evidence type="ECO:0000256" key="1">
    <source>
        <dbReference type="ARBA" id="ARBA00022527"/>
    </source>
</evidence>
<dbReference type="Ensembl" id="ENSATET00000018617.3">
    <property type="protein sequence ID" value="ENSATEP00000018309.1"/>
    <property type="gene ID" value="ENSATEG00000012743.3"/>
</dbReference>
<dbReference type="RefSeq" id="XP_026208767.1">
    <property type="nucleotide sequence ID" value="XM_026352982.1"/>
</dbReference>
<feature type="compositionally biased region" description="Basic and acidic residues" evidence="5">
    <location>
        <begin position="501"/>
        <end position="510"/>
    </location>
</feature>
<gene>
    <name evidence="7" type="primary">RIPK3</name>
</gene>
<dbReference type="GO" id="GO:0004706">
    <property type="term" value="F:JUN kinase kinase kinase activity"/>
    <property type="evidence" value="ECO:0007669"/>
    <property type="project" value="TreeGrafter"/>
</dbReference>
<dbReference type="InterPro" id="IPR017441">
    <property type="entry name" value="Protein_kinase_ATP_BS"/>
</dbReference>
<dbReference type="OrthoDB" id="4062651at2759"/>
<dbReference type="SMART" id="SM00220">
    <property type="entry name" value="S_TKc"/>
    <property type="match status" value="1"/>
</dbReference>
<dbReference type="SUPFAM" id="SSF56112">
    <property type="entry name" value="Protein kinase-like (PK-like)"/>
    <property type="match status" value="1"/>
</dbReference>
<feature type="domain" description="Protein kinase" evidence="6">
    <location>
        <begin position="17"/>
        <end position="291"/>
    </location>
</feature>
<evidence type="ECO:0000256" key="3">
    <source>
        <dbReference type="ARBA" id="ARBA00022840"/>
    </source>
</evidence>
<dbReference type="InterPro" id="IPR000719">
    <property type="entry name" value="Prot_kinase_dom"/>
</dbReference>
<dbReference type="PROSITE" id="PS00108">
    <property type="entry name" value="PROTEIN_KINASE_ST"/>
    <property type="match status" value="1"/>
</dbReference>
<dbReference type="RefSeq" id="XP_026208769.1">
    <property type="nucleotide sequence ID" value="XM_026352984.1"/>
</dbReference>
<reference evidence="7" key="2">
    <citation type="submission" date="2025-08" db="UniProtKB">
        <authorList>
            <consortium name="Ensembl"/>
        </authorList>
    </citation>
    <scope>IDENTIFICATION</scope>
</reference>
<evidence type="ECO:0000259" key="6">
    <source>
        <dbReference type="SMART" id="SM00220"/>
    </source>
</evidence>
<dbReference type="Gene3D" id="1.10.510.10">
    <property type="entry name" value="Transferase(Phosphotransferase) domain 1"/>
    <property type="match status" value="1"/>
</dbReference>
<feature type="region of interest" description="Disordered" evidence="5">
    <location>
        <begin position="395"/>
        <end position="415"/>
    </location>
</feature>
<dbReference type="InterPro" id="IPR011009">
    <property type="entry name" value="Kinase-like_dom_sf"/>
</dbReference>
<dbReference type="Pfam" id="PF07714">
    <property type="entry name" value="PK_Tyr_Ser-Thr"/>
    <property type="match status" value="1"/>
</dbReference>
<evidence type="ECO:0000256" key="2">
    <source>
        <dbReference type="ARBA" id="ARBA00022741"/>
    </source>
</evidence>
<dbReference type="InParanoid" id="A0A3Q1IKT7"/>
<proteinExistence type="predicted"/>
<dbReference type="STRING" id="64144.ENSATEP00000018303"/>
<dbReference type="PROSITE" id="PS00107">
    <property type="entry name" value="PROTEIN_KINASE_ATP"/>
    <property type="match status" value="1"/>
</dbReference>
<reference evidence="7" key="1">
    <citation type="submission" date="2021-04" db="EMBL/GenBank/DDBJ databases">
        <authorList>
            <consortium name="Wellcome Sanger Institute Data Sharing"/>
        </authorList>
    </citation>
    <scope>NUCLEOTIDE SEQUENCE [LARGE SCALE GENOMIC DNA]</scope>
</reference>
<keyword evidence="8" id="KW-1185">Reference proteome</keyword>
<dbReference type="InterPro" id="IPR001245">
    <property type="entry name" value="Ser-Thr/Tyr_kinase_cat_dom"/>
</dbReference>
<dbReference type="InterPro" id="IPR008271">
    <property type="entry name" value="Ser/Thr_kinase_AS"/>
</dbReference>
<dbReference type="PANTHER" id="PTHR44329">
    <property type="entry name" value="SERINE/THREONINE-PROTEIN KINASE TNNI3K-RELATED"/>
    <property type="match status" value="1"/>
</dbReference>
<keyword evidence="1" id="KW-0723">Serine/threonine-protein kinase</keyword>
<dbReference type="InterPro" id="IPR051681">
    <property type="entry name" value="Ser/Thr_Kinases-Pseudokinases"/>
</dbReference>
<dbReference type="AlphaFoldDB" id="A0A3Q1IKT7"/>
<name>A0A3Q1IKT7_ANATE</name>
<dbReference type="GeneTree" id="ENSGT00940000160206"/>
<dbReference type="GeneID" id="113157473"/>
<protein>
    <recommendedName>
        <fullName evidence="6">Protein kinase domain-containing protein</fullName>
    </recommendedName>
</protein>
<keyword evidence="3 4" id="KW-0067">ATP-binding</keyword>
<evidence type="ECO:0000313" key="8">
    <source>
        <dbReference type="Proteomes" id="UP000265040"/>
    </source>
</evidence>
<keyword evidence="1" id="KW-0808">Transferase</keyword>
<feature type="binding site" evidence="4">
    <location>
        <position position="46"/>
    </location>
    <ligand>
        <name>ATP</name>
        <dbReference type="ChEBI" id="CHEBI:30616"/>
    </ligand>
</feature>
<accession>A0A3Q1IKT7</accession>
<feature type="compositionally biased region" description="Low complexity" evidence="5">
    <location>
        <begin position="396"/>
        <end position="409"/>
    </location>
</feature>
<sequence length="510" mass="56568">MALPSCIAPLLIKDSSLRDWEVIGSGGFGQIYKARHHQWCCDVAIKLLHYDDGSSSSLLREVEMMRQGSSPYVIQVLGVFKGRPPSSGPSAQLGLVMEFMERGTLAFVQSNFCGALPWPLVFRLAHQVALGINFLHSLSPALLHLDLKPSNVLLDSYLNAKLTDFGLARFYHSVTRVSKKDSEEEGGTISYMPPEAFDLSYSPTQASDIYSYGILLWSIVTGKQPYANAKSSIVRFRIPEGDRPSLEEIRCKATGLEGLTSLMELMVRSWDAKPTKRPSSFDCTTVTEELFKMHKHGIVDAVHQVLKKLEQKEEEILPEQLRSLHIAQTSVYDRVEGVNICDTVPTGRPPIQEIAGDWTPNQRDTKRVRDVPSARHANVCHIDPTRSSIHYKVKASSVHPIGSSPPSSSTRRPLEGTTANISQLPFRQNVFPQYQRQFSSPDTFPCNAPAPGKVSINLSNVTGLQFGTNNTMNIYATAPLERRRHPTAPSSVDLPPPHSGGWKDKEGRVK</sequence>
<keyword evidence="2 4" id="KW-0547">Nucleotide-binding</keyword>
<keyword evidence="1" id="KW-0418">Kinase</keyword>